<dbReference type="RefSeq" id="WP_345242496.1">
    <property type="nucleotide sequence ID" value="NZ_BAABHD010000022.1"/>
</dbReference>
<keyword evidence="3" id="KW-1185">Reference proteome</keyword>
<name>A0ABP8MNJ8_9BACT</name>
<evidence type="ECO:0008006" key="4">
    <source>
        <dbReference type="Google" id="ProtNLM"/>
    </source>
</evidence>
<feature type="chain" id="PRO_5046298462" description="DUF4920 domain-containing protein" evidence="1">
    <location>
        <begin position="20"/>
        <end position="152"/>
    </location>
</feature>
<dbReference type="InterPro" id="IPR032577">
    <property type="entry name" value="DUF4920"/>
</dbReference>
<evidence type="ECO:0000256" key="1">
    <source>
        <dbReference type="SAM" id="SignalP"/>
    </source>
</evidence>
<protein>
    <recommendedName>
        <fullName evidence="4">DUF4920 domain-containing protein</fullName>
    </recommendedName>
</protein>
<evidence type="ECO:0000313" key="2">
    <source>
        <dbReference type="EMBL" id="GAA4452821.1"/>
    </source>
</evidence>
<feature type="signal peptide" evidence="1">
    <location>
        <begin position="1"/>
        <end position="19"/>
    </location>
</feature>
<dbReference type="Proteomes" id="UP001501175">
    <property type="component" value="Unassembled WGS sequence"/>
</dbReference>
<gene>
    <name evidence="2" type="ORF">GCM10023189_16830</name>
</gene>
<keyword evidence="1" id="KW-0732">Signal</keyword>
<dbReference type="Pfam" id="PF16267">
    <property type="entry name" value="DUF4920"/>
    <property type="match status" value="1"/>
</dbReference>
<reference evidence="3" key="1">
    <citation type="journal article" date="2019" name="Int. J. Syst. Evol. Microbiol.">
        <title>The Global Catalogue of Microorganisms (GCM) 10K type strain sequencing project: providing services to taxonomists for standard genome sequencing and annotation.</title>
        <authorList>
            <consortium name="The Broad Institute Genomics Platform"/>
            <consortium name="The Broad Institute Genome Sequencing Center for Infectious Disease"/>
            <person name="Wu L."/>
            <person name="Ma J."/>
        </authorList>
    </citation>
    <scope>NUCLEOTIDE SEQUENCE [LARGE SCALE GENOMIC DNA]</scope>
    <source>
        <strain evidence="3">JCM 17927</strain>
    </source>
</reference>
<comment type="caution">
    <text evidence="2">The sequence shown here is derived from an EMBL/GenBank/DDBJ whole genome shotgun (WGS) entry which is preliminary data.</text>
</comment>
<evidence type="ECO:0000313" key="3">
    <source>
        <dbReference type="Proteomes" id="UP001501175"/>
    </source>
</evidence>
<dbReference type="EMBL" id="BAABHD010000022">
    <property type="protein sequence ID" value="GAA4452821.1"/>
    <property type="molecule type" value="Genomic_DNA"/>
</dbReference>
<accession>A0ABP8MNJ8</accession>
<organism evidence="2 3">
    <name type="scientific">Nibrella saemangeumensis</name>
    <dbReference type="NCBI Taxonomy" id="1084526"/>
    <lineage>
        <taxon>Bacteria</taxon>
        <taxon>Pseudomonadati</taxon>
        <taxon>Bacteroidota</taxon>
        <taxon>Cytophagia</taxon>
        <taxon>Cytophagales</taxon>
        <taxon>Spirosomataceae</taxon>
        <taxon>Nibrella</taxon>
    </lineage>
</organism>
<sequence>MRKVLSLVLILGMAAGAFAQQESVSYHGKKISDKGAIPATQLTTKMNGKESLNTKVEGTVESVCQAKGCWMKVKTSDGETMRVSFRDYGFFVPKDIVGKTVVVQGTAQTTTTSVAELRHYAEDAGKSKNEIEKITQPEKALTFVADGVIVKR</sequence>
<proteinExistence type="predicted"/>